<dbReference type="InterPro" id="IPR036388">
    <property type="entry name" value="WH-like_DNA-bd_sf"/>
</dbReference>
<organism evidence="2 3">
    <name type="scientific">Enterococcus alcedinis</name>
    <dbReference type="NCBI Taxonomy" id="1274384"/>
    <lineage>
        <taxon>Bacteria</taxon>
        <taxon>Bacillati</taxon>
        <taxon>Bacillota</taxon>
        <taxon>Bacilli</taxon>
        <taxon>Lactobacillales</taxon>
        <taxon>Enterococcaceae</taxon>
        <taxon>Enterococcus</taxon>
    </lineage>
</organism>
<keyword evidence="3" id="KW-1185">Reference proteome</keyword>
<dbReference type="Pfam" id="PF05043">
    <property type="entry name" value="Mga"/>
    <property type="match status" value="1"/>
</dbReference>
<sequence length="474" mass="56035">MFRISKEARLKKDILEYLDNQSDSLFFNEMLLAFPEISMSTLQKKCHELNEVIQATYSDGSVQLIINKRTGIRLLRHSNNLEKVIENLITEELPYQLAKRFIYANSIDSKVLCEELNISFSQLRRKTNLINNSINRYDLHMTVSHQIKIFGSELMRRANLIFALSTTHRNFSTIAWIENPDRYIKQGQLILNYLNITPNNSLIQSFALLTFVNECAINNNRQIIFHNDLHHLIDNTNFPKKPGFLVNWEDNDWCFFILMIYSSASSDYKLDFAPDFYALIANDSSIRRWFSIFNQHFPALNQQQKTTVLDELIRGYVTDQLLNIDYMFWDVHLNETVNTMNHYYPVFYQKFLRFWTALSDNSAAPLSEYMRLRYLFISQLVFPLETFIPTVQVYMDSNLMLVMEALVQSRIKMFFRNSFDVQFTDNIKDANFILTTSNYYIYTKEDRQKVILFEPPLSDNDLTYMHGCFSSLFH</sequence>
<accession>A0A917JHC9</accession>
<evidence type="ECO:0000259" key="1">
    <source>
        <dbReference type="Pfam" id="PF05043"/>
    </source>
</evidence>
<dbReference type="AlphaFoldDB" id="A0A917JHC9"/>
<dbReference type="Gene3D" id="1.10.10.10">
    <property type="entry name" value="Winged helix-like DNA-binding domain superfamily/Winged helix DNA-binding domain"/>
    <property type="match status" value="1"/>
</dbReference>
<proteinExistence type="predicted"/>
<reference evidence="2" key="1">
    <citation type="journal article" date="2014" name="Int. J. Syst. Evol. Microbiol.">
        <title>Complete genome sequence of Corynebacterium casei LMG S-19264T (=DSM 44701T), isolated from a smear-ripened cheese.</title>
        <authorList>
            <consortium name="US DOE Joint Genome Institute (JGI-PGF)"/>
            <person name="Walter F."/>
            <person name="Albersmeier A."/>
            <person name="Kalinowski J."/>
            <person name="Ruckert C."/>
        </authorList>
    </citation>
    <scope>NUCLEOTIDE SEQUENCE</scope>
    <source>
        <strain evidence="2">CCM 8433</strain>
    </source>
</reference>
<evidence type="ECO:0000313" key="3">
    <source>
        <dbReference type="Proteomes" id="UP000622610"/>
    </source>
</evidence>
<feature type="domain" description="Mga helix-turn-helix" evidence="1">
    <location>
        <begin position="80"/>
        <end position="155"/>
    </location>
</feature>
<reference evidence="2" key="2">
    <citation type="submission" date="2020-09" db="EMBL/GenBank/DDBJ databases">
        <authorList>
            <person name="Sun Q."/>
            <person name="Sedlacek I."/>
        </authorList>
    </citation>
    <scope>NUCLEOTIDE SEQUENCE</scope>
    <source>
        <strain evidence="2">CCM 8433</strain>
    </source>
</reference>
<comment type="caution">
    <text evidence="2">The sequence shown here is derived from an EMBL/GenBank/DDBJ whole genome shotgun (WGS) entry which is preliminary data.</text>
</comment>
<dbReference type="InterPro" id="IPR007737">
    <property type="entry name" value="Mga_HTH"/>
</dbReference>
<dbReference type="EMBL" id="BMDT01000021">
    <property type="protein sequence ID" value="GGI66826.1"/>
    <property type="molecule type" value="Genomic_DNA"/>
</dbReference>
<evidence type="ECO:0000313" key="2">
    <source>
        <dbReference type="EMBL" id="GGI66826.1"/>
    </source>
</evidence>
<protein>
    <recommendedName>
        <fullName evidence="1">Mga helix-turn-helix domain-containing protein</fullName>
    </recommendedName>
</protein>
<dbReference type="Proteomes" id="UP000622610">
    <property type="component" value="Unassembled WGS sequence"/>
</dbReference>
<name>A0A917JHC9_9ENTE</name>
<gene>
    <name evidence="2" type="ORF">GCM10011482_24800</name>
</gene>
<dbReference type="RefSeq" id="WP_188368647.1">
    <property type="nucleotide sequence ID" value="NZ_BMDT01000021.1"/>
</dbReference>